<dbReference type="Pfam" id="PF14130">
    <property type="entry name" value="Cap4_nuclease"/>
    <property type="match status" value="1"/>
</dbReference>
<keyword evidence="1" id="KW-0175">Coiled coil</keyword>
<dbReference type="RefSeq" id="WP_088977068.1">
    <property type="nucleotide sequence ID" value="NZ_LT607753.1"/>
</dbReference>
<dbReference type="GO" id="GO:0004518">
    <property type="term" value="F:nuclease activity"/>
    <property type="evidence" value="ECO:0007669"/>
    <property type="project" value="InterPro"/>
</dbReference>
<proteinExistence type="predicted"/>
<sequence>MTDATKQEPTPGLGNLATIANVTNDPTGLDTFARYLWQAKQVVRQWLTCLREQDGPAFAVCEQIEDLALVHSDKVRLIQLKTRDKGSWSVVAMCESGLDALVRSYVNARKAKCHELYSYELWLEGTTAPKADTASFVRDPTTASNDVRARLVAHGLIRAWVDDFLQRLVIEPGQPTQMYIDKVAMWEMSALWPALSHQEVQHLYERLLSAASAAQTGGAGQPASIQAILAAALPHVSYDLPRPGEPGWSDIEPIHNQTLSRSMLTSLTPPLPGERQHQLLARMANGSATSLMELKMRAAGASTTLIEDVQELRATMEVERQLLLASRDNAESDLEDLARRVLRMAQATSTRIKLSAVGNPVAAGRPAEAIAADLRARPHDLAQCDRQPLLHQDEELIFGYLGHLSDLCRFDWGLS</sequence>
<gene>
    <name evidence="3" type="ORF">GA0070614_3648</name>
</gene>
<dbReference type="Proteomes" id="UP000198215">
    <property type="component" value="Chromosome I"/>
</dbReference>
<reference evidence="4" key="1">
    <citation type="submission" date="2016-06" db="EMBL/GenBank/DDBJ databases">
        <authorList>
            <person name="Varghese N."/>
            <person name="Submissions Spin"/>
        </authorList>
    </citation>
    <scope>NUCLEOTIDE SEQUENCE [LARGE SCALE GENOMIC DNA]</scope>
    <source>
        <strain evidence="4">DSM 45161</strain>
    </source>
</reference>
<evidence type="ECO:0000313" key="3">
    <source>
        <dbReference type="EMBL" id="SCG63451.1"/>
    </source>
</evidence>
<evidence type="ECO:0000259" key="2">
    <source>
        <dbReference type="Pfam" id="PF14130"/>
    </source>
</evidence>
<dbReference type="OrthoDB" id="4110850at2"/>
<accession>A0A1C5IZK6</accession>
<name>A0A1C5IZK6_9ACTN</name>
<organism evidence="3 4">
    <name type="scientific">Micromonospora coxensis</name>
    <dbReference type="NCBI Taxonomy" id="356852"/>
    <lineage>
        <taxon>Bacteria</taxon>
        <taxon>Bacillati</taxon>
        <taxon>Actinomycetota</taxon>
        <taxon>Actinomycetes</taxon>
        <taxon>Micromonosporales</taxon>
        <taxon>Micromonosporaceae</taxon>
        <taxon>Micromonospora</taxon>
    </lineage>
</organism>
<evidence type="ECO:0000256" key="1">
    <source>
        <dbReference type="SAM" id="Coils"/>
    </source>
</evidence>
<dbReference type="EMBL" id="LT607753">
    <property type="protein sequence ID" value="SCG63451.1"/>
    <property type="molecule type" value="Genomic_DNA"/>
</dbReference>
<protein>
    <recommendedName>
        <fullName evidence="2">CD-NTase associated protein 4-like DNA endonuclease domain-containing protein</fullName>
    </recommendedName>
</protein>
<dbReference type="InterPro" id="IPR025382">
    <property type="entry name" value="Cap4-like_endonuclease_dom"/>
</dbReference>
<feature type="domain" description="CD-NTase associated protein 4-like DNA endonuclease" evidence="2">
    <location>
        <begin position="28"/>
        <end position="94"/>
    </location>
</feature>
<evidence type="ECO:0000313" key="4">
    <source>
        <dbReference type="Proteomes" id="UP000198215"/>
    </source>
</evidence>
<feature type="coiled-coil region" evidence="1">
    <location>
        <begin position="320"/>
        <end position="347"/>
    </location>
</feature>
<dbReference type="AlphaFoldDB" id="A0A1C5IZK6"/>
<keyword evidence="4" id="KW-1185">Reference proteome</keyword>